<dbReference type="Pfam" id="PF13514">
    <property type="entry name" value="AAA_27"/>
    <property type="match status" value="1"/>
</dbReference>
<dbReference type="EMBL" id="MPIN01000001">
    <property type="protein sequence ID" value="OJH42640.1"/>
    <property type="molecule type" value="Genomic_DNA"/>
</dbReference>
<sequence>MTGGLRVDLLRVQGFGHFSDYELELRPGLNLLYGPNEAGKSTLLAFLRGMLFGFDRKGRTEPRYEPEVGTRAGELFVSAATGALVVKRYKKTVKVLDAEGHELSASRLDEALAHVSRELFCEVFAFGLDELSSFERLSQEDGVSRALFAAGLRGARRLPEVEKHLETRAGALFKKTGKVPELNQVLLRLEEVRQQLGELKDRPARYFQERERLLSLGREREETQRLLETCTRELRRLSRLESALEYLSRLARLDEEWERLPDLSSFPSEGVPRLEALLQRGKALLAEQSRLEALLGAVEEERGQLSSAMLAREREEALRSAWGAFTARAELLRALPGRRLALDARRQDVERAVEGLGLEVDLPGLMALELGAAARGALEGLAERLSKAEGERREAEVALVRARGERERIVSALARLQAERAGLPDVSAAEIRQQQVALGRMKLLRMERDLVAAQRTELQQRLQSLRAASEPEPGPAPSSLGTWLGVGLAVVLVVGVGLAWGAAAGALATLGALLLAVPLVLGHQGAVRTHQRMAEAHAARQRQHAQEMTRVQSALDSLVGRRVAVERELALAASEAGVAADEPVAGLARVEAALAETLRQAERVEHLGREREARQAEADAAGREVQVAELAGRRADMLLRTLRGELSLVLDARGFPANLSAQRALELWRDTAEQRRRLVEFNVEERALAADESGCEAVVTRLYEEARAAGHSAEGSAEALASRVASALEEQKAREARLRELRARAEDLSGERARLLRLREAETRAVDELLAQGGADSEESFRQRARRAERFEELMGQRRELRSRVEAATGLTAEVARAAIEAEGGEERLRERVGQLRIQEPAHAGRLEQLHTDYGAARSQLAQWEGDEQLARLRTQEEWLRAKAAELATRYAKDRLALALLARARRRFEQEQQPRVIQLASEHFAALTEGRYRRVFVPAGGSRELRVSGARRDWSPEELSRGTREQLYLAFRLAVIQDFGETRGALPLMVDDILVNFDPRRARGTLELLARLSTHHQVIAFTCHPWLRELFEDKGARVVELPASGGAVPSRGDSPGDVAPMARRVVNR</sequence>
<feature type="domain" description="YhaN AAA" evidence="4">
    <location>
        <begin position="6"/>
        <end position="199"/>
    </location>
</feature>
<dbReference type="Gene3D" id="3.40.50.300">
    <property type="entry name" value="P-loop containing nucleotide triphosphate hydrolases"/>
    <property type="match status" value="2"/>
</dbReference>
<evidence type="ECO:0000256" key="3">
    <source>
        <dbReference type="SAM" id="Phobius"/>
    </source>
</evidence>
<name>A0A1L9BK32_9BACT</name>
<accession>A0A1L9BK32</accession>
<feature type="coiled-coil region" evidence="1">
    <location>
        <begin position="724"/>
        <end position="758"/>
    </location>
</feature>
<organism evidence="5 6">
    <name type="scientific">Cystobacter ferrugineus</name>
    <dbReference type="NCBI Taxonomy" id="83449"/>
    <lineage>
        <taxon>Bacteria</taxon>
        <taxon>Pseudomonadati</taxon>
        <taxon>Myxococcota</taxon>
        <taxon>Myxococcia</taxon>
        <taxon>Myxococcales</taxon>
        <taxon>Cystobacterineae</taxon>
        <taxon>Archangiaceae</taxon>
        <taxon>Cystobacter</taxon>
    </lineage>
</organism>
<dbReference type="InterPro" id="IPR038734">
    <property type="entry name" value="YhaN_AAA"/>
</dbReference>
<feature type="region of interest" description="Disordered" evidence="2">
    <location>
        <begin position="1047"/>
        <end position="1068"/>
    </location>
</feature>
<dbReference type="PANTHER" id="PTHR41259">
    <property type="entry name" value="DOUBLE-STRAND BREAK REPAIR RAD50 ATPASE, PUTATIVE-RELATED"/>
    <property type="match status" value="1"/>
</dbReference>
<dbReference type="STRING" id="83449.BON30_05515"/>
<proteinExistence type="predicted"/>
<evidence type="ECO:0000256" key="2">
    <source>
        <dbReference type="SAM" id="MobiDB-lite"/>
    </source>
</evidence>
<keyword evidence="1" id="KW-0175">Coiled coil</keyword>
<feature type="transmembrane region" description="Helical" evidence="3">
    <location>
        <begin position="480"/>
        <end position="500"/>
    </location>
</feature>
<dbReference type="PANTHER" id="PTHR41259:SF1">
    <property type="entry name" value="DOUBLE-STRAND BREAK REPAIR RAD50 ATPASE, PUTATIVE-RELATED"/>
    <property type="match status" value="1"/>
</dbReference>
<reference evidence="5 6" key="2">
    <citation type="submission" date="2016-12" db="EMBL/GenBank/DDBJ databases">
        <title>Draft Genome Sequence of Cystobacter ferrugineus Strain Cbfe23.</title>
        <authorList>
            <person name="Akbar S."/>
            <person name="Dowd S.E."/>
            <person name="Stevens D.C."/>
        </authorList>
    </citation>
    <scope>NUCLEOTIDE SEQUENCE [LARGE SCALE GENOMIC DNA]</scope>
    <source>
        <strain evidence="5 6">Cbfe23</strain>
    </source>
</reference>
<dbReference type="RefSeq" id="WP_071896738.1">
    <property type="nucleotide sequence ID" value="NZ_MPIN01000001.1"/>
</dbReference>
<evidence type="ECO:0000313" key="5">
    <source>
        <dbReference type="EMBL" id="OJH42640.1"/>
    </source>
</evidence>
<dbReference type="Proteomes" id="UP000182229">
    <property type="component" value="Unassembled WGS sequence"/>
</dbReference>
<evidence type="ECO:0000313" key="6">
    <source>
        <dbReference type="Proteomes" id="UP000182229"/>
    </source>
</evidence>
<keyword evidence="3" id="KW-1133">Transmembrane helix</keyword>
<evidence type="ECO:0000256" key="1">
    <source>
        <dbReference type="SAM" id="Coils"/>
    </source>
</evidence>
<feature type="coiled-coil region" evidence="1">
    <location>
        <begin position="378"/>
        <end position="419"/>
    </location>
</feature>
<comment type="caution">
    <text evidence="5">The sequence shown here is derived from an EMBL/GenBank/DDBJ whole genome shotgun (WGS) entry which is preliminary data.</text>
</comment>
<keyword evidence="3" id="KW-0812">Transmembrane</keyword>
<dbReference type="InterPro" id="IPR027417">
    <property type="entry name" value="P-loop_NTPase"/>
</dbReference>
<feature type="transmembrane region" description="Helical" evidence="3">
    <location>
        <begin position="507"/>
        <end position="526"/>
    </location>
</feature>
<evidence type="ECO:0000259" key="4">
    <source>
        <dbReference type="Pfam" id="PF13514"/>
    </source>
</evidence>
<dbReference type="SUPFAM" id="SSF52540">
    <property type="entry name" value="P-loop containing nucleoside triphosphate hydrolases"/>
    <property type="match status" value="1"/>
</dbReference>
<feature type="coiled-coil region" evidence="1">
    <location>
        <begin position="182"/>
        <end position="240"/>
    </location>
</feature>
<protein>
    <recommendedName>
        <fullName evidence="4">YhaN AAA domain-containing protein</fullName>
    </recommendedName>
</protein>
<reference evidence="6" key="1">
    <citation type="submission" date="2016-11" db="EMBL/GenBank/DDBJ databases">
        <authorList>
            <person name="Shukria A."/>
            <person name="Stevens D.C."/>
        </authorList>
    </citation>
    <scope>NUCLEOTIDE SEQUENCE [LARGE SCALE GENOMIC DNA]</scope>
    <source>
        <strain evidence="6">Cbfe23</strain>
    </source>
</reference>
<gene>
    <name evidence="5" type="ORF">BON30_05515</name>
</gene>
<dbReference type="OrthoDB" id="9764467at2"/>
<dbReference type="AlphaFoldDB" id="A0A1L9BK32"/>
<keyword evidence="3" id="KW-0472">Membrane</keyword>
<keyword evidence="6" id="KW-1185">Reference proteome</keyword>